<dbReference type="EMBL" id="FWFS01000001">
    <property type="protein sequence ID" value="SLN19814.1"/>
    <property type="molecule type" value="Genomic_DNA"/>
</dbReference>
<feature type="signal peptide" evidence="1">
    <location>
        <begin position="1"/>
        <end position="18"/>
    </location>
</feature>
<dbReference type="Pfam" id="PF10670">
    <property type="entry name" value="DUF4198"/>
    <property type="match status" value="1"/>
</dbReference>
<protein>
    <submittedName>
        <fullName evidence="2">Nickel uptake substrate-specific transmembrane region</fullName>
    </submittedName>
</protein>
<dbReference type="RefSeq" id="WP_085835365.1">
    <property type="nucleotide sequence ID" value="NZ_FWFS01000001.1"/>
</dbReference>
<dbReference type="Proteomes" id="UP000193862">
    <property type="component" value="Unassembled WGS sequence"/>
</dbReference>
<name>A0A1Y5RL42_9RHOB</name>
<evidence type="ECO:0000313" key="2">
    <source>
        <dbReference type="EMBL" id="SLN19814.1"/>
    </source>
</evidence>
<keyword evidence="2" id="KW-0812">Transmembrane</keyword>
<keyword evidence="3" id="KW-1185">Reference proteome</keyword>
<accession>A0A1Y5RL42</accession>
<reference evidence="2 3" key="1">
    <citation type="submission" date="2017-03" db="EMBL/GenBank/DDBJ databases">
        <authorList>
            <person name="Afonso C.L."/>
            <person name="Miller P.J."/>
            <person name="Scott M.A."/>
            <person name="Spackman E."/>
            <person name="Goraichik I."/>
            <person name="Dimitrov K.M."/>
            <person name="Suarez D.L."/>
            <person name="Swayne D.E."/>
        </authorList>
    </citation>
    <scope>NUCLEOTIDE SEQUENCE [LARGE SCALE GENOMIC DNA]</scope>
    <source>
        <strain evidence="2 3">CECT 8620</strain>
    </source>
</reference>
<evidence type="ECO:0000313" key="3">
    <source>
        <dbReference type="Proteomes" id="UP000193862"/>
    </source>
</evidence>
<keyword evidence="1" id="KW-0732">Signal</keyword>
<keyword evidence="2" id="KW-0472">Membrane</keyword>
<organism evidence="2 3">
    <name type="scientific">Aquimixticola soesokkakensis</name>
    <dbReference type="NCBI Taxonomy" id="1519096"/>
    <lineage>
        <taxon>Bacteria</taxon>
        <taxon>Pseudomonadati</taxon>
        <taxon>Pseudomonadota</taxon>
        <taxon>Alphaproteobacteria</taxon>
        <taxon>Rhodobacterales</taxon>
        <taxon>Paracoccaceae</taxon>
        <taxon>Aquimixticola</taxon>
    </lineage>
</organism>
<dbReference type="AlphaFoldDB" id="A0A1Y5RL42"/>
<dbReference type="InterPro" id="IPR019613">
    <property type="entry name" value="DUF4198"/>
</dbReference>
<gene>
    <name evidence="2" type="ORF">AQS8620_00491</name>
</gene>
<evidence type="ECO:0000256" key="1">
    <source>
        <dbReference type="SAM" id="SignalP"/>
    </source>
</evidence>
<dbReference type="OrthoDB" id="9780723at2"/>
<feature type="chain" id="PRO_5012734843" evidence="1">
    <location>
        <begin position="19"/>
        <end position="253"/>
    </location>
</feature>
<sequence>MAVLLCALGGAPALPAQAHFLQVIPSTDVAPEGGAVTLDLSFTHPFEGGPVMALDKPQSLTLTQNGTTSDLTARLVQTPTGWGSSLFLAEPGAAVIGVTPEPYWEPVEGKFIQHFTKVIVDSYASGEGWDRLLGLPVEIQPLTRPTGVWAGNLFSGVVLKAGAPLPFAEIEVEFINDGATGEVVVAPNDAFVTQVLKADANGTFSYAMPRAGWWGFAALTEADTPMVAPDGRSVPVEAGGLIWVRATDMSGGA</sequence>
<proteinExistence type="predicted"/>